<proteinExistence type="predicted"/>
<dbReference type="AlphaFoldDB" id="A0A9D9IRQ1"/>
<accession>A0A9D9IRQ1</accession>
<dbReference type="GO" id="GO:0016790">
    <property type="term" value="F:thiolester hydrolase activity"/>
    <property type="evidence" value="ECO:0007669"/>
    <property type="project" value="UniProtKB-ARBA"/>
</dbReference>
<dbReference type="CDD" id="cd03443">
    <property type="entry name" value="PaaI_thioesterase"/>
    <property type="match status" value="1"/>
</dbReference>
<protein>
    <submittedName>
        <fullName evidence="2">PaaI family thioesterase</fullName>
    </submittedName>
</protein>
<evidence type="ECO:0000313" key="3">
    <source>
        <dbReference type="Proteomes" id="UP000823771"/>
    </source>
</evidence>
<dbReference type="InterPro" id="IPR052061">
    <property type="entry name" value="PTE-AB_protein"/>
</dbReference>
<gene>
    <name evidence="2" type="ORF">IAB80_01345</name>
</gene>
<organism evidence="2 3">
    <name type="scientific">Candidatus Cryptobacteroides excrementipullorum</name>
    <dbReference type="NCBI Taxonomy" id="2840761"/>
    <lineage>
        <taxon>Bacteria</taxon>
        <taxon>Pseudomonadati</taxon>
        <taxon>Bacteroidota</taxon>
        <taxon>Bacteroidia</taxon>
        <taxon>Bacteroidales</taxon>
        <taxon>Candidatus Cryptobacteroides</taxon>
    </lineage>
</organism>
<dbReference type="Proteomes" id="UP000823771">
    <property type="component" value="Unassembled WGS sequence"/>
</dbReference>
<feature type="domain" description="Thioesterase" evidence="1">
    <location>
        <begin position="56"/>
        <end position="128"/>
    </location>
</feature>
<reference evidence="2" key="1">
    <citation type="submission" date="2020-10" db="EMBL/GenBank/DDBJ databases">
        <authorList>
            <person name="Gilroy R."/>
        </authorList>
    </citation>
    <scope>NUCLEOTIDE SEQUENCE</scope>
    <source>
        <strain evidence="2">2478</strain>
    </source>
</reference>
<dbReference type="SUPFAM" id="SSF54637">
    <property type="entry name" value="Thioesterase/thiol ester dehydrase-isomerase"/>
    <property type="match status" value="1"/>
</dbReference>
<dbReference type="InterPro" id="IPR006683">
    <property type="entry name" value="Thioestr_dom"/>
</dbReference>
<dbReference type="EMBL" id="JADILZ010000014">
    <property type="protein sequence ID" value="MBO8477532.1"/>
    <property type="molecule type" value="Genomic_DNA"/>
</dbReference>
<evidence type="ECO:0000259" key="1">
    <source>
        <dbReference type="Pfam" id="PF03061"/>
    </source>
</evidence>
<reference evidence="2" key="2">
    <citation type="journal article" date="2021" name="PeerJ">
        <title>Extensive microbial diversity within the chicken gut microbiome revealed by metagenomics and culture.</title>
        <authorList>
            <person name="Gilroy R."/>
            <person name="Ravi A."/>
            <person name="Getino M."/>
            <person name="Pursley I."/>
            <person name="Horton D.L."/>
            <person name="Alikhan N.F."/>
            <person name="Baker D."/>
            <person name="Gharbi K."/>
            <person name="Hall N."/>
            <person name="Watson M."/>
            <person name="Adriaenssens E.M."/>
            <person name="Foster-Nyarko E."/>
            <person name="Jarju S."/>
            <person name="Secka A."/>
            <person name="Antonio M."/>
            <person name="Oren A."/>
            <person name="Chaudhuri R.R."/>
            <person name="La Ragione R."/>
            <person name="Hildebrand F."/>
            <person name="Pallen M.J."/>
        </authorList>
    </citation>
    <scope>NUCLEOTIDE SEQUENCE</scope>
    <source>
        <strain evidence="2">2478</strain>
    </source>
</reference>
<dbReference type="Gene3D" id="3.10.129.10">
    <property type="entry name" value="Hotdog Thioesterase"/>
    <property type="match status" value="1"/>
</dbReference>
<dbReference type="PANTHER" id="PTHR47260">
    <property type="entry name" value="UPF0644 PROTEIN PB2B4.06"/>
    <property type="match status" value="1"/>
</dbReference>
<name>A0A9D9IRQ1_9BACT</name>
<dbReference type="Pfam" id="PF03061">
    <property type="entry name" value="4HBT"/>
    <property type="match status" value="1"/>
</dbReference>
<sequence>MKKISNPWLGLVKDGYNCFGCAPTNPLGLKMEFYEDGDEIVSLWHSDDNYQGWLHTLHGGIQATLMDEIAAWVMARKLQCAGMTTHMEMKYRKPVPTGPDVVLEVRAGIKEMKRNFAFISARIIHDGQVCSEAELTYYCFSPEKSASDFYFRGCRLEEEEEPVRDK</sequence>
<comment type="caution">
    <text evidence="2">The sequence shown here is derived from an EMBL/GenBank/DDBJ whole genome shotgun (WGS) entry which is preliminary data.</text>
</comment>
<dbReference type="InterPro" id="IPR029069">
    <property type="entry name" value="HotDog_dom_sf"/>
</dbReference>
<dbReference type="PANTHER" id="PTHR47260:SF1">
    <property type="entry name" value="UPF0644 PROTEIN PB2B4.06"/>
    <property type="match status" value="1"/>
</dbReference>
<evidence type="ECO:0000313" key="2">
    <source>
        <dbReference type="EMBL" id="MBO8477532.1"/>
    </source>
</evidence>